<dbReference type="GO" id="GO:0003677">
    <property type="term" value="F:DNA binding"/>
    <property type="evidence" value="ECO:0007669"/>
    <property type="project" value="InterPro"/>
</dbReference>
<dbReference type="InterPro" id="IPR050742">
    <property type="entry name" value="Helicase_Restrict-Modif_Enz"/>
</dbReference>
<name>A0A939HDR1_9CLOT</name>
<keyword evidence="4" id="KW-1185">Reference proteome</keyword>
<dbReference type="PROSITE" id="PS51194">
    <property type="entry name" value="HELICASE_CTER"/>
    <property type="match status" value="1"/>
</dbReference>
<proteinExistence type="predicted"/>
<dbReference type="Pfam" id="PF11907">
    <property type="entry name" value="DUF3427"/>
    <property type="match status" value="1"/>
</dbReference>
<dbReference type="Gene3D" id="3.30.870.10">
    <property type="entry name" value="Endonuclease Chain A"/>
    <property type="match status" value="1"/>
</dbReference>
<keyword evidence="3" id="KW-0347">Helicase</keyword>
<dbReference type="GO" id="GO:0016787">
    <property type="term" value="F:hydrolase activity"/>
    <property type="evidence" value="ECO:0007669"/>
    <property type="project" value="InterPro"/>
</dbReference>
<reference evidence="3" key="1">
    <citation type="submission" date="2021-03" db="EMBL/GenBank/DDBJ databases">
        <title>Proteiniclasticum marinus sp. nov., isolated from tidal flat sediment.</title>
        <authorList>
            <person name="Namirimu T."/>
            <person name="Yang J.-A."/>
            <person name="Yang S.-H."/>
            <person name="Kim Y.-J."/>
            <person name="Kwon K.K."/>
        </authorList>
    </citation>
    <scope>NUCLEOTIDE SEQUENCE</scope>
    <source>
        <strain evidence="3">SCR006</strain>
    </source>
</reference>
<gene>
    <name evidence="3" type="ORF">J3A84_10285</name>
</gene>
<dbReference type="PANTHER" id="PTHR47396">
    <property type="entry name" value="TYPE I RESTRICTION ENZYME ECOKI R PROTEIN"/>
    <property type="match status" value="1"/>
</dbReference>
<dbReference type="InterPro" id="IPR058403">
    <property type="entry name" value="DUF8090"/>
</dbReference>
<keyword evidence="3" id="KW-0067">ATP-binding</keyword>
<dbReference type="PROSITE" id="PS51192">
    <property type="entry name" value="HELICASE_ATP_BIND_1"/>
    <property type="match status" value="1"/>
</dbReference>
<dbReference type="InterPro" id="IPR001650">
    <property type="entry name" value="Helicase_C-like"/>
</dbReference>
<dbReference type="SMART" id="SM00487">
    <property type="entry name" value="DEXDc"/>
    <property type="match status" value="1"/>
</dbReference>
<dbReference type="Pfam" id="PF26350">
    <property type="entry name" value="DUF8090"/>
    <property type="match status" value="1"/>
</dbReference>
<dbReference type="InterPro" id="IPR027417">
    <property type="entry name" value="P-loop_NTPase"/>
</dbReference>
<dbReference type="EMBL" id="JAFNJU010000007">
    <property type="protein sequence ID" value="MBO1265418.1"/>
    <property type="molecule type" value="Genomic_DNA"/>
</dbReference>
<dbReference type="InterPro" id="IPR021835">
    <property type="entry name" value="DUF3427"/>
</dbReference>
<dbReference type="GO" id="GO:0005524">
    <property type="term" value="F:ATP binding"/>
    <property type="evidence" value="ECO:0007669"/>
    <property type="project" value="InterPro"/>
</dbReference>
<dbReference type="Proteomes" id="UP000664218">
    <property type="component" value="Unassembled WGS sequence"/>
</dbReference>
<dbReference type="Pfam" id="PF00271">
    <property type="entry name" value="Helicase_C"/>
    <property type="match status" value="1"/>
</dbReference>
<dbReference type="SUPFAM" id="SSF56024">
    <property type="entry name" value="Phospholipase D/nuclease"/>
    <property type="match status" value="1"/>
</dbReference>
<dbReference type="AlphaFoldDB" id="A0A939HDR1"/>
<dbReference type="InterPro" id="IPR006935">
    <property type="entry name" value="Helicase/UvrB_N"/>
</dbReference>
<keyword evidence="3" id="KW-0547">Nucleotide-binding</keyword>
<organism evidence="3 4">
    <name type="scientific">Proteiniclasticum aestuarii</name>
    <dbReference type="NCBI Taxonomy" id="2817862"/>
    <lineage>
        <taxon>Bacteria</taxon>
        <taxon>Bacillati</taxon>
        <taxon>Bacillota</taxon>
        <taxon>Clostridia</taxon>
        <taxon>Eubacteriales</taxon>
        <taxon>Clostridiaceae</taxon>
        <taxon>Proteiniclasticum</taxon>
    </lineage>
</organism>
<sequence>MNARSNQLHEGLIHGFIDSTNIALEEYKPKLIINDPERGEKVLASIIGELRRCDEFFFSVAFVTTSGVTVLLNTLLELEEKGVKGKVLASQYQNFSEPKALEKLLSMKNIELRIITEDVAKMHTKGYIFKNQDEYSIIVGSSNLTQYALCENKEWNLKVSSSQNGALVESTIREFNYMFDHATEVNLEWLQEYQSIYNFERAIRHEAQRTAAKGEPGKVLKLKRITPNQMQVKALRKLEETRNEQNTKALIISATGTGKTYLSAFDVQKFNPKRFLFVVHREQIAKAALNSFKRVMGYEKTMSVLSGNHRDFTSDYLFSTIQTISKEDVYKRFRPDEFDYIVIDEVHRAGADSYQKIINYFRPQFLMGMSATPERTDGFDIYDLFDHNVPFEIRLNYAMKAGMICPFHYFGVSELTINGQLIDDKATFNNLTSDERVQYIKEKVEFYGYSGDRVKGLVFCSRNEEAKALSEKFNALGYRTIALSGANSQEERIEAVNRLGQDEQYGALDYIFTVDIFNEGIDIPEVNQVVMLRPTKSAIIFVQQLGRGLRKIIDKEFVVVLDFIGNYDNNYLIPIALSDDHSYNKDNIRKYIAESNRIIYGCSTINFDKITRDRIYKAIDRADFNDLKIIRESYLTLKQRLGRIPRLKEFRDNGAIDIERIIAKTKSYHNFLKKYEKDYDVKFSGIQEKFIEYIAQKYVNGKRPHELELLRIIIEEKNDVIPKIERLLRTKYAITADKNTRINLINQMTQNFITGSARKSYIDAVFIEERNGVYNISQVFENCLRDMSFLDIVNEMIEIGLEINNERYSERYNGTNFVLYEKYTYDDVCRLLDWSKSAVALNIGGYKFDKATKTYPVFVNYNKSDDISHSIQYHDRFLTPSDFIAISKSKRTINSDDVKQFYNADKDGVEVSLFVRKDKEDKISKEFYYLGPIHTYGKPNQFIMNNTTLSAVEIQHKIEVPVREDLYDFLIGD</sequence>
<feature type="domain" description="Helicase ATP-binding" evidence="1">
    <location>
        <begin position="240"/>
        <end position="391"/>
    </location>
</feature>
<accession>A0A939HDR1</accession>
<dbReference type="CDD" id="cd09204">
    <property type="entry name" value="PLDc_N_DEXD_b2"/>
    <property type="match status" value="1"/>
</dbReference>
<dbReference type="CDD" id="cd18032">
    <property type="entry name" value="DEXHc_RE_I_III_res"/>
    <property type="match status" value="1"/>
</dbReference>
<dbReference type="SMART" id="SM00490">
    <property type="entry name" value="HELICc"/>
    <property type="match status" value="1"/>
</dbReference>
<evidence type="ECO:0000259" key="1">
    <source>
        <dbReference type="PROSITE" id="PS51192"/>
    </source>
</evidence>
<keyword evidence="3" id="KW-0378">Hydrolase</keyword>
<evidence type="ECO:0000313" key="4">
    <source>
        <dbReference type="Proteomes" id="UP000664218"/>
    </source>
</evidence>
<dbReference type="Gene3D" id="3.40.50.300">
    <property type="entry name" value="P-loop containing nucleotide triphosphate hydrolases"/>
    <property type="match status" value="2"/>
</dbReference>
<protein>
    <submittedName>
        <fullName evidence="3">DEAD/DEAH box helicase</fullName>
    </submittedName>
</protein>
<dbReference type="GO" id="GO:0005829">
    <property type="term" value="C:cytosol"/>
    <property type="evidence" value="ECO:0007669"/>
    <property type="project" value="TreeGrafter"/>
</dbReference>
<dbReference type="Pfam" id="PF13091">
    <property type="entry name" value="PLDc_2"/>
    <property type="match status" value="1"/>
</dbReference>
<feature type="domain" description="Helicase C-terminal" evidence="2">
    <location>
        <begin position="432"/>
        <end position="596"/>
    </location>
</feature>
<dbReference type="RefSeq" id="WP_207599936.1">
    <property type="nucleotide sequence ID" value="NZ_JAFNJU010000007.1"/>
</dbReference>
<dbReference type="PANTHER" id="PTHR47396:SF1">
    <property type="entry name" value="ATP-DEPENDENT HELICASE IRC3-RELATED"/>
    <property type="match status" value="1"/>
</dbReference>
<evidence type="ECO:0000313" key="3">
    <source>
        <dbReference type="EMBL" id="MBO1265418.1"/>
    </source>
</evidence>
<dbReference type="InterPro" id="IPR014001">
    <property type="entry name" value="Helicase_ATP-bd"/>
</dbReference>
<dbReference type="CDD" id="cd18799">
    <property type="entry name" value="SF2_C_EcoAI-like"/>
    <property type="match status" value="1"/>
</dbReference>
<dbReference type="InterPro" id="IPR025202">
    <property type="entry name" value="PLD-like_dom"/>
</dbReference>
<comment type="caution">
    <text evidence="3">The sequence shown here is derived from an EMBL/GenBank/DDBJ whole genome shotgun (WGS) entry which is preliminary data.</text>
</comment>
<dbReference type="SUPFAM" id="SSF52540">
    <property type="entry name" value="P-loop containing nucleoside triphosphate hydrolases"/>
    <property type="match status" value="1"/>
</dbReference>
<evidence type="ECO:0000259" key="2">
    <source>
        <dbReference type="PROSITE" id="PS51194"/>
    </source>
</evidence>
<dbReference type="Pfam" id="PF04851">
    <property type="entry name" value="ResIII"/>
    <property type="match status" value="1"/>
</dbReference>
<dbReference type="GO" id="GO:0004386">
    <property type="term" value="F:helicase activity"/>
    <property type="evidence" value="ECO:0007669"/>
    <property type="project" value="UniProtKB-KW"/>
</dbReference>